<gene>
    <name evidence="7" type="ORF">BN587_01824</name>
</gene>
<dbReference type="InterPro" id="IPR000055">
    <property type="entry name" value="Restrct_endonuc_typeI_TRD"/>
</dbReference>
<dbReference type="Gene3D" id="3.90.220.20">
    <property type="entry name" value="DNA methylase specificity domains"/>
    <property type="match status" value="2"/>
</dbReference>
<dbReference type="RefSeq" id="WP_021720858.1">
    <property type="nucleotide sequence ID" value="NZ_FR892816.1"/>
</dbReference>
<evidence type="ECO:0000256" key="4">
    <source>
        <dbReference type="ARBA" id="ARBA00038652"/>
    </source>
</evidence>
<dbReference type="PANTHER" id="PTHR43140">
    <property type="entry name" value="TYPE-1 RESTRICTION ENZYME ECOKI SPECIFICITY PROTEIN"/>
    <property type="match status" value="1"/>
</dbReference>
<comment type="caution">
    <text evidence="7">The sequence shown here is derived from an EMBL/GenBank/DDBJ whole genome shotgun (WGS) entry which is preliminary data.</text>
</comment>
<keyword evidence="5" id="KW-0175">Coiled coil</keyword>
<evidence type="ECO:0000256" key="5">
    <source>
        <dbReference type="SAM" id="Coils"/>
    </source>
</evidence>
<protein>
    <submittedName>
        <fullName evidence="7">Type I restriction modification DNA specificity domain protein</fullName>
    </submittedName>
</protein>
<feature type="domain" description="Type I restriction modification DNA specificity" evidence="6">
    <location>
        <begin position="29"/>
        <end position="213"/>
    </location>
</feature>
<keyword evidence="2" id="KW-0680">Restriction system</keyword>
<dbReference type="PANTHER" id="PTHR43140:SF1">
    <property type="entry name" value="TYPE I RESTRICTION ENZYME ECOKI SPECIFICITY SUBUNIT"/>
    <property type="match status" value="1"/>
</dbReference>
<evidence type="ECO:0000256" key="3">
    <source>
        <dbReference type="ARBA" id="ARBA00023125"/>
    </source>
</evidence>
<feature type="coiled-coil region" evidence="5">
    <location>
        <begin position="189"/>
        <end position="216"/>
    </location>
</feature>
<feature type="domain" description="Type I restriction modification DNA specificity" evidence="6">
    <location>
        <begin position="246"/>
        <end position="414"/>
    </location>
</feature>
<proteinExistence type="inferred from homology"/>
<organism evidence="7">
    <name type="scientific">Phascolarctobacterium succinatutens CAG:287</name>
    <dbReference type="NCBI Taxonomy" id="1263101"/>
    <lineage>
        <taxon>Bacteria</taxon>
        <taxon>Bacillati</taxon>
        <taxon>Bacillota</taxon>
        <taxon>Negativicutes</taxon>
        <taxon>Acidaminococcales</taxon>
        <taxon>Acidaminococcaceae</taxon>
        <taxon>Phascolarctobacterium</taxon>
    </lineage>
</organism>
<evidence type="ECO:0000256" key="1">
    <source>
        <dbReference type="ARBA" id="ARBA00010923"/>
    </source>
</evidence>
<dbReference type="InterPro" id="IPR044946">
    <property type="entry name" value="Restrct_endonuc_typeI_TRD_sf"/>
</dbReference>
<reference evidence="7" key="1">
    <citation type="submission" date="2012-11" db="EMBL/GenBank/DDBJ databases">
        <title>Dependencies among metagenomic species, viruses, plasmids and units of genetic variation.</title>
        <authorList>
            <person name="Nielsen H.B."/>
            <person name="Almeida M."/>
            <person name="Juncker A.S."/>
            <person name="Rasmussen S."/>
            <person name="Li J."/>
            <person name="Sunagawa S."/>
            <person name="Plichta D."/>
            <person name="Gautier L."/>
            <person name="Le Chatelier E."/>
            <person name="Peletier E."/>
            <person name="Bonde I."/>
            <person name="Nielsen T."/>
            <person name="Manichanh C."/>
            <person name="Arumugam M."/>
            <person name="Batto J."/>
            <person name="Santos M.B.Q.D."/>
            <person name="Blom N."/>
            <person name="Borruel N."/>
            <person name="Burgdorf K.S."/>
            <person name="Boumezbeur F."/>
            <person name="Casellas F."/>
            <person name="Dore J."/>
            <person name="Guarner F."/>
            <person name="Hansen T."/>
            <person name="Hildebrand F."/>
            <person name="Kaas R.S."/>
            <person name="Kennedy S."/>
            <person name="Kristiansen K."/>
            <person name="Kultima J.R."/>
            <person name="Leonard P."/>
            <person name="Levenez F."/>
            <person name="Lund O."/>
            <person name="Moumen B."/>
            <person name="Le Paslier D."/>
            <person name="Pons N."/>
            <person name="Pedersen O."/>
            <person name="Prifti E."/>
            <person name="Qin J."/>
            <person name="Raes J."/>
            <person name="Tap J."/>
            <person name="Tims S."/>
            <person name="Ussery D.W."/>
            <person name="Yamada T."/>
            <person name="MetaHit consortium"/>
            <person name="Renault P."/>
            <person name="Sicheritz-Ponten T."/>
            <person name="Bork P."/>
            <person name="Wang J."/>
            <person name="Brunak S."/>
            <person name="Ehrlich S.D."/>
        </authorList>
    </citation>
    <scope>NUCLEOTIDE SEQUENCE [LARGE SCALE GENOMIC DNA]</scope>
</reference>
<dbReference type="AlphaFoldDB" id="R6WG92"/>
<name>R6WG92_9FIRM</name>
<sequence>MPKKKTALTIEERLQQALVPAEEQPYEVPENWVWVRLGNFIDLLRGVSYKKHDVHNEKMENDCLILRGGNIIEGGLDLNADNVYVDKSLVSEAQLIRKNDIIIVSSTGSVKVIGRAGLAFYDYNDVAFGAFLTLARPKNGCNKSFVDLFFQSFLYRQSIRELASGVNINNIRSEYITNMTFPLPPLSEQQRIVEHIEELFAKLDEAKERLQEVADSFAVRKAAILHKAFTGELTKPWRRENGVSDESWEEKFVKDICNDIKVGIVIKPSQYYTDQKNGVAAFRSANVRESYIEDKDWVYLNKNGQDTNKRSEVHTGDVLIVRSGNPGTACVVTEKYDGFNAIDILIAVPDSKKVTSEFLCAYTNSPACKTLISNNKRGMALAHFNVGGYSQLPISLPSLPEQHEIVRLIDELLARERAAQQAAEQALVSIDLMKKSILARAFRGELGTNKASEASALELLRQVLAEG</sequence>
<evidence type="ECO:0000259" key="6">
    <source>
        <dbReference type="Pfam" id="PF01420"/>
    </source>
</evidence>
<dbReference type="GO" id="GO:0003677">
    <property type="term" value="F:DNA binding"/>
    <property type="evidence" value="ECO:0007669"/>
    <property type="project" value="UniProtKB-KW"/>
</dbReference>
<keyword evidence="3" id="KW-0238">DNA-binding</keyword>
<dbReference type="HOGENOM" id="CLU_021095_10_2_9"/>
<comment type="similarity">
    <text evidence="1">Belongs to the type-I restriction system S methylase family.</text>
</comment>
<comment type="subunit">
    <text evidence="4">The methyltransferase is composed of M and S polypeptides.</text>
</comment>
<dbReference type="CDD" id="cd17252">
    <property type="entry name" value="RMtype1_S_EcoKI-TRD1-CR1_like"/>
    <property type="match status" value="1"/>
</dbReference>
<dbReference type="Pfam" id="PF01420">
    <property type="entry name" value="Methylase_S"/>
    <property type="match status" value="2"/>
</dbReference>
<dbReference type="InterPro" id="IPR051212">
    <property type="entry name" value="Type-I_RE_S_subunit"/>
</dbReference>
<dbReference type="SUPFAM" id="SSF116734">
    <property type="entry name" value="DNA methylase specificity domain"/>
    <property type="match status" value="2"/>
</dbReference>
<evidence type="ECO:0000313" key="7">
    <source>
        <dbReference type="EMBL" id="CDD10103.1"/>
    </source>
</evidence>
<dbReference type="GO" id="GO:0009307">
    <property type="term" value="P:DNA restriction-modification system"/>
    <property type="evidence" value="ECO:0007669"/>
    <property type="project" value="UniProtKB-KW"/>
</dbReference>
<accession>R6WG92</accession>
<dbReference type="Proteomes" id="UP000014937">
    <property type="component" value="Unassembled WGS sequence"/>
</dbReference>
<evidence type="ECO:0000256" key="2">
    <source>
        <dbReference type="ARBA" id="ARBA00022747"/>
    </source>
</evidence>
<dbReference type="EMBL" id="CBGL010000023">
    <property type="protein sequence ID" value="CDD10103.1"/>
    <property type="molecule type" value="Genomic_DNA"/>
</dbReference>